<feature type="compositionally biased region" description="Acidic residues" evidence="13">
    <location>
        <begin position="44"/>
        <end position="59"/>
    </location>
</feature>
<dbReference type="GO" id="GO:0005634">
    <property type="term" value="C:nucleus"/>
    <property type="evidence" value="ECO:0007669"/>
    <property type="project" value="TreeGrafter"/>
</dbReference>
<dbReference type="GO" id="GO:0008270">
    <property type="term" value="F:zinc ion binding"/>
    <property type="evidence" value="ECO:0007669"/>
    <property type="project" value="UniProtKB-KW"/>
</dbReference>
<feature type="compositionally biased region" description="Basic and acidic residues" evidence="13">
    <location>
        <begin position="345"/>
        <end position="365"/>
    </location>
</feature>
<evidence type="ECO:0000256" key="6">
    <source>
        <dbReference type="ARBA" id="ARBA00022771"/>
    </source>
</evidence>
<dbReference type="PANTHER" id="PTHR12487">
    <property type="entry name" value="TEASHIRT-RELATED"/>
    <property type="match status" value="1"/>
</dbReference>
<feature type="compositionally biased region" description="Basic and acidic residues" evidence="13">
    <location>
        <begin position="372"/>
        <end position="385"/>
    </location>
</feature>
<comment type="similarity">
    <text evidence="1">Belongs to the teashirt C2H2-type zinc-finger protein family.</text>
</comment>
<evidence type="ECO:0000256" key="7">
    <source>
        <dbReference type="ARBA" id="ARBA00022833"/>
    </source>
</evidence>
<keyword evidence="4" id="KW-0479">Metal-binding</keyword>
<dbReference type="OrthoDB" id="5815793at2759"/>
<feature type="compositionally biased region" description="Low complexity" evidence="13">
    <location>
        <begin position="123"/>
        <end position="136"/>
    </location>
</feature>
<dbReference type="GO" id="GO:0003677">
    <property type="term" value="F:DNA binding"/>
    <property type="evidence" value="ECO:0007669"/>
    <property type="project" value="UniProtKB-KW"/>
</dbReference>
<dbReference type="Proteomes" id="UP000694844">
    <property type="component" value="Chromosome 5"/>
</dbReference>
<dbReference type="SMART" id="SM00355">
    <property type="entry name" value="ZnF_C2H2"/>
    <property type="match status" value="4"/>
</dbReference>
<dbReference type="PANTHER" id="PTHR12487:SF7">
    <property type="entry name" value="PROTEIN TEASHIRT-RELATED"/>
    <property type="match status" value="1"/>
</dbReference>
<keyword evidence="15" id="KW-1185">Reference proteome</keyword>
<feature type="domain" description="C2H2-type" evidence="14">
    <location>
        <begin position="449"/>
        <end position="473"/>
    </location>
</feature>
<evidence type="ECO:0000256" key="9">
    <source>
        <dbReference type="ARBA" id="ARBA00023125"/>
    </source>
</evidence>
<dbReference type="InterPro" id="IPR027008">
    <property type="entry name" value="Teashirt_fam"/>
</dbReference>
<keyword evidence="2" id="KW-0217">Developmental protein</keyword>
<feature type="compositionally biased region" description="Low complexity" evidence="13">
    <location>
        <begin position="876"/>
        <end position="890"/>
    </location>
</feature>
<keyword evidence="8" id="KW-0805">Transcription regulation</keyword>
<accession>A0A8B8EHY2</accession>
<feature type="compositionally biased region" description="Polar residues" evidence="13">
    <location>
        <begin position="66"/>
        <end position="79"/>
    </location>
</feature>
<feature type="compositionally biased region" description="Low complexity" evidence="13">
    <location>
        <begin position="575"/>
        <end position="591"/>
    </location>
</feature>
<name>A0A8B8EHY2_CRAVI</name>
<feature type="compositionally biased region" description="Basic and acidic residues" evidence="13">
    <location>
        <begin position="960"/>
        <end position="976"/>
    </location>
</feature>
<evidence type="ECO:0000256" key="1">
    <source>
        <dbReference type="ARBA" id="ARBA00007158"/>
    </source>
</evidence>
<gene>
    <name evidence="16" type="primary">LOC111134394</name>
</gene>
<keyword evidence="3" id="KW-0678">Repressor</keyword>
<keyword evidence="11" id="KW-0539">Nucleus</keyword>
<dbReference type="PROSITE" id="PS50157">
    <property type="entry name" value="ZINC_FINGER_C2H2_2"/>
    <property type="match status" value="3"/>
</dbReference>
<evidence type="ECO:0000256" key="2">
    <source>
        <dbReference type="ARBA" id="ARBA00022473"/>
    </source>
</evidence>
<dbReference type="PROSITE" id="PS00028">
    <property type="entry name" value="ZINC_FINGER_C2H2_1"/>
    <property type="match status" value="3"/>
</dbReference>
<feature type="region of interest" description="Disordered" evidence="13">
    <location>
        <begin position="42"/>
        <end position="136"/>
    </location>
</feature>
<evidence type="ECO:0000256" key="8">
    <source>
        <dbReference type="ARBA" id="ARBA00023015"/>
    </source>
</evidence>
<evidence type="ECO:0000256" key="11">
    <source>
        <dbReference type="ARBA" id="ARBA00023242"/>
    </source>
</evidence>
<sequence length="1050" mass="117956">MARSLISQLKGNNSRSCLMVRCFNCDKSVIICVACGGLVRAASDDDQGSDCDNEDEASENEGKLENISSSDENIQLTQRDSSHRTQGEDNSAIEFTEESGNSVGNKENSSEDILDSKENLEQTTSEKSSESSTCEKMTLKKEEFCKGEVEKRPETPPLKRLMRQDPLPLFMSEEGPSPPKKIYRDELYYKKLAVPYFATPSMVKHAPTHPRQAILKSKHYSNKFPKHFNTSYPSSFPKVHAEDQPLDLSTKGSNKSSLFVDTKKSAGKYTNGFLSNSSSLQSLQRRFGGMAGFRSSRRPMSGILTGIPSSFSQKSHLNSHKNFNTDLTGSQSRKSESKTNGSKDSVSKVKLNHEDELKSSSEKDQNSNITKRTKDSSDHSEKDENNRYTVHKCSCQKTFSTLYGLSLHLQESGHLPAGTKQTNLMEYPKLVRGQDMWLNQESEQTKKILRCIQCGESFKSLPMLTVHMMQTQHYTKIVTSEHGRRSHKCSVYCDRDLDRECIFKCKVCNSAYSDMEGLANHMVLSGHHKKKSHHTSPYSDFKLKLPQKRFLREEFMENSVSPLASTLEDPRAKVSRQSSPLSDASRSPSSQGTSEDSRITCENCGDKIETGKFVDHVRVCLLLSKYDANFKTSVKKEPIEKNSEDSEEKLEKSLQRNGESEIENEEKLANKSTEVKVKLEFEEKEGSIENSEDVKDKNKVDTADSSILKDDDGCGECKKLDIIDPNHGIGDESKEESSALSAMESFIQRSFKSEFNYRRASFKMGSSGKGQLAQTTHLRPLERTSPSIRLERYQKYFQDLYPSDRDSDQRNSSSEEKSSGDLGKLEKMCEDMHGAKSPQHSEPSRETESTPKPEISGEILSSKYLNLDEEEKNRNSSSSSPSSSSKSSALDSLSSFVYSQSLTSEHPLDSLQKLLTGSNIPKIIPPNSLKTFSHLDSPLSTGPLNLSIKREMNDEELDLSDGKESFSDQDSSHSSDSETNMEYRCAACSRHFASKGSYRYHLSRCHLSSVKKYGIKEAFNMSPYIYLPLDHTAKFSKYYEMAQELANKGK</sequence>
<feature type="region of interest" description="Disordered" evidence="13">
    <location>
        <begin position="292"/>
        <end position="385"/>
    </location>
</feature>
<dbReference type="KEGG" id="cvn:111134394"/>
<feature type="region of interest" description="Disordered" evidence="13">
    <location>
        <begin position="763"/>
        <end position="890"/>
    </location>
</feature>
<keyword evidence="10" id="KW-0804">Transcription</keyword>
<feature type="compositionally biased region" description="Basic and acidic residues" evidence="13">
    <location>
        <begin position="802"/>
        <end position="834"/>
    </location>
</feature>
<evidence type="ECO:0000259" key="14">
    <source>
        <dbReference type="PROSITE" id="PS50157"/>
    </source>
</evidence>
<dbReference type="AlphaFoldDB" id="A0A8B8EHY2"/>
<protein>
    <submittedName>
        <fullName evidence="16">Protein tiptop-like isoform X1</fullName>
    </submittedName>
</protein>
<keyword evidence="9" id="KW-0238">DNA-binding</keyword>
<reference evidence="16" key="1">
    <citation type="submission" date="2025-08" db="UniProtKB">
        <authorList>
            <consortium name="RefSeq"/>
        </authorList>
    </citation>
    <scope>IDENTIFICATION</scope>
    <source>
        <tissue evidence="16">Whole sample</tissue>
    </source>
</reference>
<evidence type="ECO:0000313" key="16">
    <source>
        <dbReference type="RefSeq" id="XP_022339063.1"/>
    </source>
</evidence>
<evidence type="ECO:0000256" key="3">
    <source>
        <dbReference type="ARBA" id="ARBA00022491"/>
    </source>
</evidence>
<keyword evidence="7" id="KW-0862">Zinc</keyword>
<dbReference type="InterPro" id="IPR013087">
    <property type="entry name" value="Znf_C2H2_type"/>
</dbReference>
<evidence type="ECO:0000313" key="15">
    <source>
        <dbReference type="Proteomes" id="UP000694844"/>
    </source>
</evidence>
<evidence type="ECO:0000256" key="10">
    <source>
        <dbReference type="ARBA" id="ARBA00023163"/>
    </source>
</evidence>
<feature type="region of interest" description="Disordered" evidence="13">
    <location>
        <begin position="955"/>
        <end position="979"/>
    </location>
</feature>
<keyword evidence="6 12" id="KW-0863">Zinc-finger</keyword>
<evidence type="ECO:0000256" key="4">
    <source>
        <dbReference type="ARBA" id="ARBA00022723"/>
    </source>
</evidence>
<feature type="compositionally biased region" description="Basic and acidic residues" evidence="13">
    <location>
        <begin position="842"/>
        <end position="851"/>
    </location>
</feature>
<evidence type="ECO:0000256" key="12">
    <source>
        <dbReference type="PROSITE-ProRule" id="PRU00042"/>
    </source>
</evidence>
<organism evidence="15 16">
    <name type="scientific">Crassostrea virginica</name>
    <name type="common">Eastern oyster</name>
    <dbReference type="NCBI Taxonomy" id="6565"/>
    <lineage>
        <taxon>Eukaryota</taxon>
        <taxon>Metazoa</taxon>
        <taxon>Spiralia</taxon>
        <taxon>Lophotrochozoa</taxon>
        <taxon>Mollusca</taxon>
        <taxon>Bivalvia</taxon>
        <taxon>Autobranchia</taxon>
        <taxon>Pteriomorphia</taxon>
        <taxon>Ostreida</taxon>
        <taxon>Ostreoidea</taxon>
        <taxon>Ostreidae</taxon>
        <taxon>Crassostrea</taxon>
    </lineage>
</organism>
<dbReference type="GO" id="GO:0000981">
    <property type="term" value="F:DNA-binding transcription factor activity, RNA polymerase II-specific"/>
    <property type="evidence" value="ECO:0007669"/>
    <property type="project" value="TreeGrafter"/>
</dbReference>
<evidence type="ECO:0000256" key="5">
    <source>
        <dbReference type="ARBA" id="ARBA00022737"/>
    </source>
</evidence>
<evidence type="ECO:0000256" key="13">
    <source>
        <dbReference type="SAM" id="MobiDB-lite"/>
    </source>
</evidence>
<feature type="compositionally biased region" description="Polar residues" evidence="13">
    <location>
        <begin position="307"/>
        <end position="344"/>
    </location>
</feature>
<feature type="region of interest" description="Disordered" evidence="13">
    <location>
        <begin position="562"/>
        <end position="599"/>
    </location>
</feature>
<dbReference type="GeneID" id="111134394"/>
<keyword evidence="5" id="KW-0677">Repeat</keyword>
<feature type="domain" description="C2H2-type" evidence="14">
    <location>
        <begin position="983"/>
        <end position="1011"/>
    </location>
</feature>
<proteinExistence type="inferred from homology"/>
<feature type="domain" description="C2H2-type" evidence="14">
    <location>
        <begin position="503"/>
        <end position="532"/>
    </location>
</feature>
<dbReference type="RefSeq" id="XP_022339063.1">
    <property type="nucleotide sequence ID" value="XM_022483355.1"/>
</dbReference>
<feature type="compositionally biased region" description="Polar residues" evidence="13">
    <location>
        <begin position="98"/>
        <end position="107"/>
    </location>
</feature>